<feature type="transmembrane region" description="Helical" evidence="6">
    <location>
        <begin position="6"/>
        <end position="28"/>
    </location>
</feature>
<evidence type="ECO:0000259" key="7">
    <source>
        <dbReference type="Pfam" id="PF05425"/>
    </source>
</evidence>
<feature type="transmembrane region" description="Helical" evidence="6">
    <location>
        <begin position="195"/>
        <end position="218"/>
    </location>
</feature>
<dbReference type="PANTHER" id="PTHR34820:SF4">
    <property type="entry name" value="INNER MEMBRANE PROTEIN YEBZ"/>
    <property type="match status" value="1"/>
</dbReference>
<keyword evidence="2" id="KW-1003">Cell membrane</keyword>
<protein>
    <submittedName>
        <fullName evidence="8">Copper resistance protein CopD</fullName>
    </submittedName>
</protein>
<feature type="transmembrane region" description="Helical" evidence="6">
    <location>
        <begin position="88"/>
        <end position="109"/>
    </location>
</feature>
<dbReference type="EMBL" id="QFYP01000001">
    <property type="protein sequence ID" value="RAK60203.1"/>
    <property type="molecule type" value="Genomic_DNA"/>
</dbReference>
<gene>
    <name evidence="8" type="ORF">DJ021_10515</name>
</gene>
<name>A0A328AZ53_9CAUL</name>
<comment type="caution">
    <text evidence="8">The sequence shown here is derived from an EMBL/GenBank/DDBJ whole genome shotgun (WGS) entry which is preliminary data.</text>
</comment>
<dbReference type="InterPro" id="IPR008457">
    <property type="entry name" value="Cu-R_CopD_dom"/>
</dbReference>
<dbReference type="InterPro" id="IPR032694">
    <property type="entry name" value="CopC/D"/>
</dbReference>
<evidence type="ECO:0000256" key="1">
    <source>
        <dbReference type="ARBA" id="ARBA00004651"/>
    </source>
</evidence>
<evidence type="ECO:0000313" key="8">
    <source>
        <dbReference type="EMBL" id="RAK60203.1"/>
    </source>
</evidence>
<dbReference type="RefSeq" id="WP_111457496.1">
    <property type="nucleotide sequence ID" value="NZ_QFYP01000001.1"/>
</dbReference>
<reference evidence="9" key="1">
    <citation type="submission" date="2018-05" db="EMBL/GenBank/DDBJ databases">
        <authorList>
            <person name="Li X."/>
        </authorList>
    </citation>
    <scope>NUCLEOTIDE SEQUENCE [LARGE SCALE GENOMIC DNA]</scope>
    <source>
        <strain evidence="9">HKS-05</strain>
    </source>
</reference>
<feature type="transmembrane region" description="Helical" evidence="6">
    <location>
        <begin position="116"/>
        <end position="133"/>
    </location>
</feature>
<keyword evidence="9" id="KW-1185">Reference proteome</keyword>
<dbReference type="GO" id="GO:0006825">
    <property type="term" value="P:copper ion transport"/>
    <property type="evidence" value="ECO:0007669"/>
    <property type="project" value="InterPro"/>
</dbReference>
<dbReference type="PANTHER" id="PTHR34820">
    <property type="entry name" value="INNER MEMBRANE PROTEIN YEBZ"/>
    <property type="match status" value="1"/>
</dbReference>
<feature type="transmembrane region" description="Helical" evidence="6">
    <location>
        <begin position="230"/>
        <end position="251"/>
    </location>
</feature>
<organism evidence="8 9">
    <name type="scientific">Phenylobacterium hankyongense</name>
    <dbReference type="NCBI Taxonomy" id="1813876"/>
    <lineage>
        <taxon>Bacteria</taxon>
        <taxon>Pseudomonadati</taxon>
        <taxon>Pseudomonadota</taxon>
        <taxon>Alphaproteobacteria</taxon>
        <taxon>Caulobacterales</taxon>
        <taxon>Caulobacteraceae</taxon>
        <taxon>Phenylobacterium</taxon>
    </lineage>
</organism>
<dbReference type="GO" id="GO:0005886">
    <property type="term" value="C:plasma membrane"/>
    <property type="evidence" value="ECO:0007669"/>
    <property type="project" value="UniProtKB-SubCell"/>
</dbReference>
<keyword evidence="4 6" id="KW-1133">Transmembrane helix</keyword>
<dbReference type="Pfam" id="PF05425">
    <property type="entry name" value="CopD"/>
    <property type="match status" value="1"/>
</dbReference>
<accession>A0A328AZ53</accession>
<feature type="transmembrane region" description="Helical" evidence="6">
    <location>
        <begin position="280"/>
        <end position="305"/>
    </location>
</feature>
<dbReference type="OrthoDB" id="6053803at2"/>
<dbReference type="Proteomes" id="UP000249842">
    <property type="component" value="Unassembled WGS sequence"/>
</dbReference>
<evidence type="ECO:0000256" key="5">
    <source>
        <dbReference type="ARBA" id="ARBA00023136"/>
    </source>
</evidence>
<keyword evidence="5 6" id="KW-0472">Membrane</keyword>
<feature type="domain" description="Copper resistance protein D" evidence="7">
    <location>
        <begin position="190"/>
        <end position="297"/>
    </location>
</feature>
<proteinExistence type="predicted"/>
<evidence type="ECO:0000256" key="2">
    <source>
        <dbReference type="ARBA" id="ARBA00022475"/>
    </source>
</evidence>
<evidence type="ECO:0000256" key="4">
    <source>
        <dbReference type="ARBA" id="ARBA00022989"/>
    </source>
</evidence>
<comment type="subcellular location">
    <subcellularLocation>
        <location evidence="1">Cell membrane</location>
        <topology evidence="1">Multi-pass membrane protein</topology>
    </subcellularLocation>
</comment>
<evidence type="ECO:0000313" key="9">
    <source>
        <dbReference type="Proteomes" id="UP000249842"/>
    </source>
</evidence>
<feature type="transmembrane region" description="Helical" evidence="6">
    <location>
        <begin position="40"/>
        <end position="62"/>
    </location>
</feature>
<dbReference type="InterPro" id="IPR047689">
    <property type="entry name" value="CopD"/>
</dbReference>
<evidence type="ECO:0000256" key="3">
    <source>
        <dbReference type="ARBA" id="ARBA00022692"/>
    </source>
</evidence>
<dbReference type="AlphaFoldDB" id="A0A328AZ53"/>
<evidence type="ECO:0000256" key="6">
    <source>
        <dbReference type="SAM" id="Phobius"/>
    </source>
</evidence>
<sequence>MEAAVVGARIAQFITSVVLFGTPLFFLYGLRGSAAAKLPWARPLLAACAGVVLLGAGVSLLAQTATMAGDPAAAFDRETLASVLSDSAFGAAILVRLAAGAAALIAALALPKGSRLWLVLAALGATILATFAWTGHGAAEEGLAGEAHAAADVLHLLAAGVWLGALAALALLLATSRPSDDVDAFRPLHRALAGFSGIGSAVVAVILVTGLVNSWFLVGPSRIGSLASSPYGLLLMVKVALFVGMLALAAANRFRHTPDLERGMTAKDPRHAIAALRRSVLLETSAGVAILILVSVLGTLAPVAAQ</sequence>
<dbReference type="NCBIfam" id="NF033808">
    <property type="entry name" value="copper_CopD"/>
    <property type="match status" value="1"/>
</dbReference>
<keyword evidence="3 6" id="KW-0812">Transmembrane</keyword>
<feature type="transmembrane region" description="Helical" evidence="6">
    <location>
        <begin position="153"/>
        <end position="174"/>
    </location>
</feature>